<comment type="caution">
    <text evidence="1">The sequence shown here is derived from an EMBL/GenBank/DDBJ whole genome shotgun (WGS) entry which is preliminary data.</text>
</comment>
<gene>
    <name evidence="1" type="ORF">HNR21_002765</name>
</gene>
<evidence type="ECO:0008006" key="3">
    <source>
        <dbReference type="Google" id="ProtNLM"/>
    </source>
</evidence>
<dbReference type="EMBL" id="JACJII010000001">
    <property type="protein sequence ID" value="MBA9003883.1"/>
    <property type="molecule type" value="Genomic_DNA"/>
</dbReference>
<name>A0A7W3R836_9ACTN</name>
<dbReference type="InterPro" id="IPR046646">
    <property type="entry name" value="DUF6758"/>
</dbReference>
<dbReference type="Pfam" id="PF20544">
    <property type="entry name" value="DUF6758"/>
    <property type="match status" value="1"/>
</dbReference>
<protein>
    <recommendedName>
        <fullName evidence="3">Phosphotransacetylase</fullName>
    </recommendedName>
</protein>
<dbReference type="Proteomes" id="UP000539313">
    <property type="component" value="Unassembled WGS sequence"/>
</dbReference>
<keyword evidence="2" id="KW-1185">Reference proteome</keyword>
<evidence type="ECO:0000313" key="1">
    <source>
        <dbReference type="EMBL" id="MBA9003883.1"/>
    </source>
</evidence>
<accession>A0A7W3R836</accession>
<organism evidence="1 2">
    <name type="scientific">Thermomonospora cellulosilytica</name>
    <dbReference type="NCBI Taxonomy" id="1411118"/>
    <lineage>
        <taxon>Bacteria</taxon>
        <taxon>Bacillati</taxon>
        <taxon>Actinomycetota</taxon>
        <taxon>Actinomycetes</taxon>
        <taxon>Streptosporangiales</taxon>
        <taxon>Thermomonosporaceae</taxon>
        <taxon>Thermomonospora</taxon>
    </lineage>
</organism>
<sequence>MRAPGLWSSDWTCAAHGAVLPRQPARRPSPEGLAAVLRDARVPVWVPWPLPAGWLVTGFLDVGDERTGARACAVALSGPNLMHGPADMLLIAEEPGVGLGAHFAGVEESAAAGVCAGGRPNATVEIRTVPTRPHQVPLWALDGAPDRAVYVGEAMGCWLWTVLWPAEAGVLLVDELELLDLRDPGMHLDIPFGAFCPRLEE</sequence>
<evidence type="ECO:0000313" key="2">
    <source>
        <dbReference type="Proteomes" id="UP000539313"/>
    </source>
</evidence>
<dbReference type="AlphaFoldDB" id="A0A7W3R836"/>
<proteinExistence type="predicted"/>
<reference evidence="1 2" key="1">
    <citation type="submission" date="2020-08" db="EMBL/GenBank/DDBJ databases">
        <title>Sequencing the genomes of 1000 actinobacteria strains.</title>
        <authorList>
            <person name="Klenk H.-P."/>
        </authorList>
    </citation>
    <scope>NUCLEOTIDE SEQUENCE [LARGE SCALE GENOMIC DNA]</scope>
    <source>
        <strain evidence="1 2">DSM 45823</strain>
    </source>
</reference>